<proteinExistence type="predicted"/>
<keyword evidence="2" id="KW-1185">Reference proteome</keyword>
<gene>
    <name evidence="1" type="ORF">LTR37_009035</name>
</gene>
<name>A0ACC3N919_9PEZI</name>
<organism evidence="1 2">
    <name type="scientific">Vermiconidia calcicola</name>
    <dbReference type="NCBI Taxonomy" id="1690605"/>
    <lineage>
        <taxon>Eukaryota</taxon>
        <taxon>Fungi</taxon>
        <taxon>Dikarya</taxon>
        <taxon>Ascomycota</taxon>
        <taxon>Pezizomycotina</taxon>
        <taxon>Dothideomycetes</taxon>
        <taxon>Dothideomycetidae</taxon>
        <taxon>Mycosphaerellales</taxon>
        <taxon>Extremaceae</taxon>
        <taxon>Vermiconidia</taxon>
    </lineage>
</organism>
<reference evidence="1" key="1">
    <citation type="submission" date="2023-07" db="EMBL/GenBank/DDBJ databases">
        <title>Black Yeasts Isolated from many extreme environments.</title>
        <authorList>
            <person name="Coleine C."/>
            <person name="Stajich J.E."/>
            <person name="Selbmann L."/>
        </authorList>
    </citation>
    <scope>NUCLEOTIDE SEQUENCE</scope>
    <source>
        <strain evidence="1">CCFEE 5714</strain>
    </source>
</reference>
<comment type="caution">
    <text evidence="1">The sequence shown here is derived from an EMBL/GenBank/DDBJ whole genome shotgun (WGS) entry which is preliminary data.</text>
</comment>
<dbReference type="EMBL" id="JAUTXU010000069">
    <property type="protein sequence ID" value="KAK3712592.1"/>
    <property type="molecule type" value="Genomic_DNA"/>
</dbReference>
<dbReference type="Proteomes" id="UP001281147">
    <property type="component" value="Unassembled WGS sequence"/>
</dbReference>
<sequence length="562" mass="65431">MSDCSFSEDSELQKLNAQVLEDPEEFENWEKLVRVAEAQEGGLSRNSSAGAISYTRAIYDQFLARFPLFFGYWKKYADLEFSIGGTEAAEMVYERGVASVGISVDLWANYCAFKVETSHDADVIRELFERGANSAGLDFLAHPFWDKYLEFEERLEAQDRLFAILDRIIHIPMHQYARYFERYRGMAASRPLIELAPQNVLLQFRQDTLNEGGPKQKNEREIEQEMRSKVDNLHLEIFQRTQTETTKRWTYESEVKRPYYHVTELDEQQLVNWRKYLDFEEMEGDYARTKFLYERCVVTAANYEEFWLRYARWMLAQPARQEEVRSIYQRASWIYVPIARPAIRLHYAQFEEAEGRADVAVAIHEAILMNMPTHVETIKSLANVCRRQYGLESATEVLGKRIRGEEGPVDTRGALVSEWARLICKVKGSPEEARQIYQKNSASYLDCRAFWVDWLDFEIQQPTSESEEPNRYQHIRAVFELIRNNPSLSPTLIKDLSSTYFTYLRERGGKDAMKEYMFLDQQLHGSSSMRQDMDDGKDGTAQSRMMLENGNSGVAAVEAAIR</sequence>
<evidence type="ECO:0000313" key="2">
    <source>
        <dbReference type="Proteomes" id="UP001281147"/>
    </source>
</evidence>
<protein>
    <submittedName>
        <fullName evidence="1">Uncharacterized protein</fullName>
    </submittedName>
</protein>
<evidence type="ECO:0000313" key="1">
    <source>
        <dbReference type="EMBL" id="KAK3712592.1"/>
    </source>
</evidence>
<accession>A0ACC3N919</accession>